<evidence type="ECO:0000313" key="6">
    <source>
        <dbReference type="Proteomes" id="UP000009183"/>
    </source>
</evidence>
<dbReference type="PANTHER" id="PTHR24015:SF548">
    <property type="entry name" value="OS08G0340900 PROTEIN"/>
    <property type="match status" value="1"/>
</dbReference>
<dbReference type="PROSITE" id="PS51375">
    <property type="entry name" value="PPR"/>
    <property type="match status" value="2"/>
</dbReference>
<dbReference type="HOGENOM" id="CLU_002706_37_1_1"/>
<feature type="repeat" description="PPR" evidence="3">
    <location>
        <begin position="92"/>
        <end position="126"/>
    </location>
</feature>
<dbReference type="InterPro" id="IPR046960">
    <property type="entry name" value="PPR_At4g14850-like_plant"/>
</dbReference>
<organism evidence="5 6">
    <name type="scientific">Vitis vinifera</name>
    <name type="common">Grape</name>
    <dbReference type="NCBI Taxonomy" id="29760"/>
    <lineage>
        <taxon>Eukaryota</taxon>
        <taxon>Viridiplantae</taxon>
        <taxon>Streptophyta</taxon>
        <taxon>Embryophyta</taxon>
        <taxon>Tracheophyta</taxon>
        <taxon>Spermatophyta</taxon>
        <taxon>Magnoliopsida</taxon>
        <taxon>eudicotyledons</taxon>
        <taxon>Gunneridae</taxon>
        <taxon>Pentapetalae</taxon>
        <taxon>rosids</taxon>
        <taxon>Vitales</taxon>
        <taxon>Vitaceae</taxon>
        <taxon>Viteae</taxon>
        <taxon>Vitis</taxon>
    </lineage>
</organism>
<dbReference type="eggNOG" id="KOG4197">
    <property type="taxonomic scope" value="Eukaryota"/>
</dbReference>
<reference evidence="6" key="1">
    <citation type="journal article" date="2007" name="Nature">
        <title>The grapevine genome sequence suggests ancestral hexaploidization in major angiosperm phyla.</title>
        <authorList>
            <consortium name="The French-Italian Public Consortium for Grapevine Genome Characterization."/>
            <person name="Jaillon O."/>
            <person name="Aury J.-M."/>
            <person name="Noel B."/>
            <person name="Policriti A."/>
            <person name="Clepet C."/>
            <person name="Casagrande A."/>
            <person name="Choisne N."/>
            <person name="Aubourg S."/>
            <person name="Vitulo N."/>
            <person name="Jubin C."/>
            <person name="Vezzi A."/>
            <person name="Legeai F."/>
            <person name="Hugueney P."/>
            <person name="Dasilva C."/>
            <person name="Horner D."/>
            <person name="Mica E."/>
            <person name="Jublot D."/>
            <person name="Poulain J."/>
            <person name="Bruyere C."/>
            <person name="Billault A."/>
            <person name="Segurens B."/>
            <person name="Gouyvenoux M."/>
            <person name="Ugarte E."/>
            <person name="Cattonaro F."/>
            <person name="Anthouard V."/>
            <person name="Vico V."/>
            <person name="Del Fabbro C."/>
            <person name="Alaux M."/>
            <person name="Di Gaspero G."/>
            <person name="Dumas V."/>
            <person name="Felice N."/>
            <person name="Paillard S."/>
            <person name="Juman I."/>
            <person name="Moroldo M."/>
            <person name="Scalabrin S."/>
            <person name="Canaguier A."/>
            <person name="Le Clainche I."/>
            <person name="Malacrida G."/>
            <person name="Durand E."/>
            <person name="Pesole G."/>
            <person name="Laucou V."/>
            <person name="Chatelet P."/>
            <person name="Merdinoglu D."/>
            <person name="Delledonne M."/>
            <person name="Pezzotti M."/>
            <person name="Lecharny A."/>
            <person name="Scarpelli C."/>
            <person name="Artiguenave F."/>
            <person name="Pe M.E."/>
            <person name="Valle G."/>
            <person name="Morgante M."/>
            <person name="Caboche M."/>
            <person name="Adam-Blondon A.-F."/>
            <person name="Weissenbach J."/>
            <person name="Quetier F."/>
            <person name="Wincker P."/>
        </authorList>
    </citation>
    <scope>NUCLEOTIDE SEQUENCE [LARGE SCALE GENOMIC DNA]</scope>
    <source>
        <strain evidence="6">cv. Pinot noir / PN40024</strain>
    </source>
</reference>
<dbReference type="Proteomes" id="UP000009183">
    <property type="component" value="Chromosome 9"/>
</dbReference>
<dbReference type="Pfam" id="PF01535">
    <property type="entry name" value="PPR"/>
    <property type="match status" value="4"/>
</dbReference>
<evidence type="ECO:0000259" key="4">
    <source>
        <dbReference type="Pfam" id="PF14432"/>
    </source>
</evidence>
<feature type="domain" description="DYW" evidence="4">
    <location>
        <begin position="310"/>
        <end position="399"/>
    </location>
</feature>
<dbReference type="Gene3D" id="1.25.40.10">
    <property type="entry name" value="Tetratricopeptide repeat domain"/>
    <property type="match status" value="2"/>
</dbReference>
<dbReference type="Pfam" id="PF14432">
    <property type="entry name" value="DYW_deaminase"/>
    <property type="match status" value="1"/>
</dbReference>
<dbReference type="InterPro" id="IPR032867">
    <property type="entry name" value="DYW_dom"/>
</dbReference>
<feature type="repeat" description="PPR" evidence="3">
    <location>
        <begin position="263"/>
        <end position="297"/>
    </location>
</feature>
<keyword evidence="6" id="KW-1185">Reference proteome</keyword>
<dbReference type="NCBIfam" id="TIGR00756">
    <property type="entry name" value="PPR"/>
    <property type="match status" value="2"/>
</dbReference>
<proteinExistence type="inferred from homology"/>
<dbReference type="InterPro" id="IPR002885">
    <property type="entry name" value="PPR_rpt"/>
</dbReference>
<dbReference type="GO" id="GO:0003723">
    <property type="term" value="F:RNA binding"/>
    <property type="evidence" value="ECO:0007669"/>
    <property type="project" value="InterPro"/>
</dbReference>
<name>F6HXE7_VITVI</name>
<keyword evidence="2" id="KW-0677">Repeat</keyword>
<comment type="similarity">
    <text evidence="1">Belongs to the PPR family. PCMP-H subfamily.</text>
</comment>
<evidence type="ECO:0000256" key="2">
    <source>
        <dbReference type="ARBA" id="ARBA00022737"/>
    </source>
</evidence>
<gene>
    <name evidence="5" type="ordered locus">VIT_09s0002g07100</name>
</gene>
<dbReference type="GO" id="GO:0008270">
    <property type="term" value="F:zinc ion binding"/>
    <property type="evidence" value="ECO:0007669"/>
    <property type="project" value="InterPro"/>
</dbReference>
<evidence type="ECO:0000256" key="1">
    <source>
        <dbReference type="ARBA" id="ARBA00006643"/>
    </source>
</evidence>
<dbReference type="STRING" id="29760.F6HXE7"/>
<dbReference type="AlphaFoldDB" id="F6HXE7"/>
<evidence type="ECO:0000313" key="5">
    <source>
        <dbReference type="EMBL" id="CCB59617.1"/>
    </source>
</evidence>
<dbReference type="FunFam" id="1.25.40.10:FF:000227">
    <property type="entry name" value="Pentatricopeptide repeat-containing protein At3g13880"/>
    <property type="match status" value="1"/>
</dbReference>
<dbReference type="PANTHER" id="PTHR24015">
    <property type="entry name" value="OS07G0578800 PROTEIN-RELATED"/>
    <property type="match status" value="1"/>
</dbReference>
<protein>
    <recommendedName>
        <fullName evidence="4">DYW domain-containing protein</fullName>
    </recommendedName>
</protein>
<sequence>MPTLRLLAPTHKPFLLKSSTVGHPLEHTIQLLKVSADTKNLKFGKMIHAHLIITNQATKDNIVQVNSLINLYAKCDQIMVARILFDGMRKRNVVSWGALMAGYFHNGLVLEVLRLFKTMISVDYMRPNEYIFATIISSCSDSGQVVEGWQCHGYALKSGLVFHQYVKNALICMYSRRSDVKGAMILDRMVDECIVWDNVTYVTAFGLCSHLKDLRLGLQVHCRMFRTGAEYDSFVSSAIIDMYGKCGNILNARKVFNRLQTKNVVSWTAILAAYSQNGCFEEALNFFPEMEVDGLLPNEYTFAVLLNSCADIAAVFHDVEDEQKREYVSYHSEKLAIAYGLMKTPSGAPIRVIKNLRMCVDCHSAVKLISKVTNRMIIVRDANRFHCFGDGGCSCADYW</sequence>
<dbReference type="GO" id="GO:0009451">
    <property type="term" value="P:RNA modification"/>
    <property type="evidence" value="ECO:0007669"/>
    <property type="project" value="InterPro"/>
</dbReference>
<dbReference type="InParanoid" id="F6HXE7"/>
<dbReference type="EMBL" id="FN596494">
    <property type="protein sequence ID" value="CCB59617.1"/>
    <property type="molecule type" value="Genomic_DNA"/>
</dbReference>
<accession>F6HXE7</accession>
<dbReference type="InterPro" id="IPR011990">
    <property type="entry name" value="TPR-like_helical_dom_sf"/>
</dbReference>
<dbReference type="PaxDb" id="29760-VIT_09s0002g07100.t01"/>
<evidence type="ECO:0000256" key="3">
    <source>
        <dbReference type="PROSITE-ProRule" id="PRU00708"/>
    </source>
</evidence>